<evidence type="ECO:0000313" key="3">
    <source>
        <dbReference type="EMBL" id="SMG02441.1"/>
    </source>
</evidence>
<protein>
    <submittedName>
        <fullName evidence="3">Uncharacterized oxidoreductase ydgJ</fullName>
        <ecNumber evidence="3">1.-.-.-</ecNumber>
    </submittedName>
</protein>
<organism evidence="3 4">
    <name type="scientific">Burkholderia singularis</name>
    <dbReference type="NCBI Taxonomy" id="1503053"/>
    <lineage>
        <taxon>Bacteria</taxon>
        <taxon>Pseudomonadati</taxon>
        <taxon>Pseudomonadota</taxon>
        <taxon>Betaproteobacteria</taxon>
        <taxon>Burkholderiales</taxon>
        <taxon>Burkholderiaceae</taxon>
        <taxon>Burkholderia</taxon>
        <taxon>pseudomallei group</taxon>
    </lineage>
</organism>
<name>A0A238HAC2_9BURK</name>
<dbReference type="InterPro" id="IPR050463">
    <property type="entry name" value="Gfo/Idh/MocA_oxidrdct_glycsds"/>
</dbReference>
<dbReference type="EC" id="1.-.-.-" evidence="3"/>
<sequence>MNANERPAGAASPRDSHGASPPRCKIAIVGVGKIARDQHLPAIAGNAGFTLVAAASRHARIDGVRHYPDLDALLAAEPELDAVSLCTPPQVRYAQARAALLAGKHVMLEKPPGAGLSEVEALRGLARAQGRTLFATWHSRFASAVEPAREWLSQRAIRAVRVRWKEDVRRWHPGQQWIWEPGGLGVFDPGINALSIVTRILPRELVLRAATLLVPADCSTPIAAQLDCVDTDGVPVHAEFDWRHGPVEQWEIDVDTDDARLSISEGGRCLSIAGQPVELGPQREYPALYEHFRQLIAGRDEDVDVRPLRIVADAFLLGVRVETDAFGR</sequence>
<dbReference type="Gene3D" id="3.30.360.10">
    <property type="entry name" value="Dihydrodipicolinate Reductase, domain 2"/>
    <property type="match status" value="1"/>
</dbReference>
<feature type="domain" description="Gfo/Idh/MocA-like oxidoreductase N-terminal" evidence="2">
    <location>
        <begin position="25"/>
        <end position="134"/>
    </location>
</feature>
<evidence type="ECO:0000256" key="1">
    <source>
        <dbReference type="SAM" id="MobiDB-lite"/>
    </source>
</evidence>
<dbReference type="EMBL" id="FXAN01000100">
    <property type="protein sequence ID" value="SMG02441.1"/>
    <property type="molecule type" value="Genomic_DNA"/>
</dbReference>
<dbReference type="RefSeq" id="WP_089341888.1">
    <property type="nucleotide sequence ID" value="NZ_FXAN01000100.1"/>
</dbReference>
<dbReference type="GO" id="GO:0016491">
    <property type="term" value="F:oxidoreductase activity"/>
    <property type="evidence" value="ECO:0007669"/>
    <property type="project" value="UniProtKB-KW"/>
</dbReference>
<keyword evidence="3" id="KW-0560">Oxidoreductase</keyword>
<dbReference type="Pfam" id="PF01408">
    <property type="entry name" value="GFO_IDH_MocA"/>
    <property type="match status" value="1"/>
</dbReference>
<dbReference type="Gene3D" id="3.40.50.720">
    <property type="entry name" value="NAD(P)-binding Rossmann-like Domain"/>
    <property type="match status" value="1"/>
</dbReference>
<dbReference type="Proteomes" id="UP000198460">
    <property type="component" value="Unassembled WGS sequence"/>
</dbReference>
<accession>A0A238HAC2</accession>
<dbReference type="AlphaFoldDB" id="A0A238HAC2"/>
<gene>
    <name evidence="3" type="ORF">BSIN_5089</name>
</gene>
<evidence type="ECO:0000259" key="2">
    <source>
        <dbReference type="Pfam" id="PF01408"/>
    </source>
</evidence>
<dbReference type="InterPro" id="IPR000683">
    <property type="entry name" value="Gfo/Idh/MocA-like_OxRdtase_N"/>
</dbReference>
<dbReference type="SUPFAM" id="SSF51735">
    <property type="entry name" value="NAD(P)-binding Rossmann-fold domains"/>
    <property type="match status" value="1"/>
</dbReference>
<dbReference type="GO" id="GO:0000166">
    <property type="term" value="F:nucleotide binding"/>
    <property type="evidence" value="ECO:0007669"/>
    <property type="project" value="InterPro"/>
</dbReference>
<proteinExistence type="predicted"/>
<dbReference type="PANTHER" id="PTHR43818:SF7">
    <property type="entry name" value="DEHYDROGENASE"/>
    <property type="match status" value="1"/>
</dbReference>
<evidence type="ECO:0000313" key="4">
    <source>
        <dbReference type="Proteomes" id="UP000198460"/>
    </source>
</evidence>
<feature type="region of interest" description="Disordered" evidence="1">
    <location>
        <begin position="1"/>
        <end position="22"/>
    </location>
</feature>
<dbReference type="PANTHER" id="PTHR43818">
    <property type="entry name" value="BCDNA.GH03377"/>
    <property type="match status" value="1"/>
</dbReference>
<dbReference type="InterPro" id="IPR036291">
    <property type="entry name" value="NAD(P)-bd_dom_sf"/>
</dbReference>
<reference evidence="3 4" key="1">
    <citation type="submission" date="2017-04" db="EMBL/GenBank/DDBJ databases">
        <authorList>
            <person name="Afonso C.L."/>
            <person name="Miller P.J."/>
            <person name="Scott M.A."/>
            <person name="Spackman E."/>
            <person name="Goraichik I."/>
            <person name="Dimitrov K.M."/>
            <person name="Suarez D.L."/>
            <person name="Swayne D.E."/>
        </authorList>
    </citation>
    <scope>NUCLEOTIDE SEQUENCE [LARGE SCALE GENOMIC DNA]</scope>
    <source>
        <strain evidence="3">LMG 28154</strain>
    </source>
</reference>